<evidence type="ECO:0000256" key="4">
    <source>
        <dbReference type="ARBA" id="ARBA00038381"/>
    </source>
</evidence>
<evidence type="ECO:0000256" key="1">
    <source>
        <dbReference type="ARBA" id="ARBA00022801"/>
    </source>
</evidence>
<dbReference type="SUPFAM" id="SSF54637">
    <property type="entry name" value="Thioesterase/thiol ester dehydrase-isomerase"/>
    <property type="match status" value="1"/>
</dbReference>
<dbReference type="GO" id="GO:0047617">
    <property type="term" value="F:fatty acyl-CoA hydrolase activity"/>
    <property type="evidence" value="ECO:0007669"/>
    <property type="project" value="UniProtKB-EC"/>
</dbReference>
<evidence type="ECO:0000256" key="7">
    <source>
        <dbReference type="ARBA" id="ARBA00048062"/>
    </source>
</evidence>
<reference evidence="9" key="2">
    <citation type="submission" date="2020-09" db="EMBL/GenBank/DDBJ databases">
        <authorList>
            <person name="Sun Q."/>
            <person name="Zhou Y."/>
        </authorList>
    </citation>
    <scope>NUCLEOTIDE SEQUENCE</scope>
    <source>
        <strain evidence="9">CGMCC 1.16012</strain>
    </source>
</reference>
<dbReference type="RefSeq" id="WP_229666227.1">
    <property type="nucleotide sequence ID" value="NZ_BMKN01000003.1"/>
</dbReference>
<dbReference type="Proteomes" id="UP000606730">
    <property type="component" value="Unassembled WGS sequence"/>
</dbReference>
<comment type="catalytic activity">
    <reaction evidence="7">
        <text>a medium-chain fatty acyl-CoA + H2O = a medium-chain fatty acid + CoA + H(+)</text>
        <dbReference type="Rhea" id="RHEA:68184"/>
        <dbReference type="ChEBI" id="CHEBI:15377"/>
        <dbReference type="ChEBI" id="CHEBI:15378"/>
        <dbReference type="ChEBI" id="CHEBI:57287"/>
        <dbReference type="ChEBI" id="CHEBI:59558"/>
        <dbReference type="ChEBI" id="CHEBI:90546"/>
    </reaction>
</comment>
<sequence length="140" mass="14935">MLQPEEQNGWKALKAGPYMANIGPVLKAKALDGTTLYGLQTDKSHCNAIGTVHGGVMTSLLDQALAVEAWNLASRQPTVTLQMDTRFTNAAKAGDFLEASAVLRHATRSLLFVDADLHCGDRLVASATAVMKIVAQKDKA</sequence>
<reference evidence="9" key="1">
    <citation type="journal article" date="2014" name="Int. J. Syst. Evol. Microbiol.">
        <title>Complete genome sequence of Corynebacterium casei LMG S-19264T (=DSM 44701T), isolated from a smear-ripened cheese.</title>
        <authorList>
            <consortium name="US DOE Joint Genome Institute (JGI-PGF)"/>
            <person name="Walter F."/>
            <person name="Albersmeier A."/>
            <person name="Kalinowski J."/>
            <person name="Ruckert C."/>
        </authorList>
    </citation>
    <scope>NUCLEOTIDE SEQUENCE</scope>
    <source>
        <strain evidence="9">CGMCC 1.16012</strain>
    </source>
</reference>
<dbReference type="InterPro" id="IPR003736">
    <property type="entry name" value="PAAI_dom"/>
</dbReference>
<dbReference type="EC" id="3.1.2.20" evidence="5"/>
<keyword evidence="10" id="KW-1185">Reference proteome</keyword>
<feature type="domain" description="Thioesterase" evidence="8">
    <location>
        <begin position="50"/>
        <end position="124"/>
    </location>
</feature>
<comment type="similarity">
    <text evidence="4">Belongs to the YigI thioesterase family.</text>
</comment>
<evidence type="ECO:0000256" key="6">
    <source>
        <dbReference type="ARBA" id="ARBA00040062"/>
    </source>
</evidence>
<accession>A0A917AMB6</accession>
<evidence type="ECO:0000256" key="3">
    <source>
        <dbReference type="ARBA" id="ARBA00036002"/>
    </source>
</evidence>
<dbReference type="NCBIfam" id="TIGR00369">
    <property type="entry name" value="unchar_dom_1"/>
    <property type="match status" value="1"/>
</dbReference>
<evidence type="ECO:0000259" key="8">
    <source>
        <dbReference type="Pfam" id="PF03061"/>
    </source>
</evidence>
<evidence type="ECO:0000256" key="5">
    <source>
        <dbReference type="ARBA" id="ARBA00038894"/>
    </source>
</evidence>
<comment type="catalytic activity">
    <reaction evidence="2">
        <text>a fatty acyl-CoA + H2O = a fatty acid + CoA + H(+)</text>
        <dbReference type="Rhea" id="RHEA:16781"/>
        <dbReference type="ChEBI" id="CHEBI:15377"/>
        <dbReference type="ChEBI" id="CHEBI:15378"/>
        <dbReference type="ChEBI" id="CHEBI:28868"/>
        <dbReference type="ChEBI" id="CHEBI:57287"/>
        <dbReference type="ChEBI" id="CHEBI:77636"/>
        <dbReference type="EC" id="3.1.2.20"/>
    </reaction>
</comment>
<dbReference type="AlphaFoldDB" id="A0A917AMB6"/>
<evidence type="ECO:0000256" key="2">
    <source>
        <dbReference type="ARBA" id="ARBA00035880"/>
    </source>
</evidence>
<dbReference type="PANTHER" id="PTHR43240:SF20">
    <property type="entry name" value="MEDIUM_LONG-CHAIN ACYL-COA THIOESTERASE YIGI"/>
    <property type="match status" value="1"/>
</dbReference>
<comment type="caution">
    <text evidence="9">The sequence shown here is derived from an EMBL/GenBank/DDBJ whole genome shotgun (WGS) entry which is preliminary data.</text>
</comment>
<gene>
    <name evidence="9" type="ORF">GCM10011517_31560</name>
</gene>
<organism evidence="9 10">
    <name type="scientific">Actibacterium pelagium</name>
    <dbReference type="NCBI Taxonomy" id="2029103"/>
    <lineage>
        <taxon>Bacteria</taxon>
        <taxon>Pseudomonadati</taxon>
        <taxon>Pseudomonadota</taxon>
        <taxon>Alphaproteobacteria</taxon>
        <taxon>Rhodobacterales</taxon>
        <taxon>Roseobacteraceae</taxon>
        <taxon>Actibacterium</taxon>
    </lineage>
</organism>
<protein>
    <recommendedName>
        <fullName evidence="6">Medium/long-chain acyl-CoA thioesterase YigI</fullName>
        <ecNumber evidence="5">3.1.2.20</ecNumber>
    </recommendedName>
</protein>
<evidence type="ECO:0000313" key="10">
    <source>
        <dbReference type="Proteomes" id="UP000606730"/>
    </source>
</evidence>
<dbReference type="PANTHER" id="PTHR43240">
    <property type="entry name" value="1,4-DIHYDROXY-2-NAPHTHOYL-COA THIOESTERASE 1"/>
    <property type="match status" value="1"/>
</dbReference>
<dbReference type="InterPro" id="IPR006683">
    <property type="entry name" value="Thioestr_dom"/>
</dbReference>
<evidence type="ECO:0000313" key="9">
    <source>
        <dbReference type="EMBL" id="GGE61662.1"/>
    </source>
</evidence>
<comment type="catalytic activity">
    <reaction evidence="3">
        <text>a long-chain fatty acyl-CoA + H2O = a long-chain fatty acid + CoA + H(+)</text>
        <dbReference type="Rhea" id="RHEA:67680"/>
        <dbReference type="ChEBI" id="CHEBI:15377"/>
        <dbReference type="ChEBI" id="CHEBI:15378"/>
        <dbReference type="ChEBI" id="CHEBI:57287"/>
        <dbReference type="ChEBI" id="CHEBI:57560"/>
        <dbReference type="ChEBI" id="CHEBI:83139"/>
    </reaction>
</comment>
<dbReference type="EMBL" id="BMKN01000003">
    <property type="protein sequence ID" value="GGE61662.1"/>
    <property type="molecule type" value="Genomic_DNA"/>
</dbReference>
<proteinExistence type="inferred from homology"/>
<name>A0A917AMB6_9RHOB</name>
<dbReference type="Gene3D" id="3.10.129.10">
    <property type="entry name" value="Hotdog Thioesterase"/>
    <property type="match status" value="1"/>
</dbReference>
<keyword evidence="1" id="KW-0378">Hydrolase</keyword>
<dbReference type="CDD" id="cd03443">
    <property type="entry name" value="PaaI_thioesterase"/>
    <property type="match status" value="1"/>
</dbReference>
<dbReference type="Pfam" id="PF03061">
    <property type="entry name" value="4HBT"/>
    <property type="match status" value="1"/>
</dbReference>
<dbReference type="InterPro" id="IPR029069">
    <property type="entry name" value="HotDog_dom_sf"/>
</dbReference>